<dbReference type="InterPro" id="IPR003593">
    <property type="entry name" value="AAA+_ATPase"/>
</dbReference>
<dbReference type="PANTHER" id="PTHR43394:SF1">
    <property type="entry name" value="ATP-BINDING CASSETTE SUB-FAMILY B MEMBER 10, MITOCHONDRIAL"/>
    <property type="match status" value="1"/>
</dbReference>
<feature type="domain" description="ABC transmembrane type-1" evidence="12">
    <location>
        <begin position="53"/>
        <end position="362"/>
    </location>
</feature>
<evidence type="ECO:0000256" key="10">
    <source>
        <dbReference type="SAM" id="Phobius"/>
    </source>
</evidence>
<dbReference type="InterPro" id="IPR011527">
    <property type="entry name" value="ABC1_TM_dom"/>
</dbReference>
<evidence type="ECO:0000256" key="5">
    <source>
        <dbReference type="ARBA" id="ARBA00022741"/>
    </source>
</evidence>
<evidence type="ECO:0000256" key="1">
    <source>
        <dbReference type="ARBA" id="ARBA00004651"/>
    </source>
</evidence>
<dbReference type="CDD" id="cd03254">
    <property type="entry name" value="ABCC_Glucan_exporter_like"/>
    <property type="match status" value="1"/>
</dbReference>
<dbReference type="PROSITE" id="PS00211">
    <property type="entry name" value="ABC_TRANSPORTER_1"/>
    <property type="match status" value="1"/>
</dbReference>
<keyword evidence="5" id="KW-0547">Nucleotide-binding</keyword>
<evidence type="ECO:0000256" key="8">
    <source>
        <dbReference type="ARBA" id="ARBA00023136"/>
    </source>
</evidence>
<comment type="subcellular location">
    <subcellularLocation>
        <location evidence="1">Cell membrane</location>
        <topology evidence="1">Multi-pass membrane protein</topology>
    </subcellularLocation>
</comment>
<reference evidence="13" key="1">
    <citation type="submission" date="2020-04" db="EMBL/GenBank/DDBJ databases">
        <authorList>
            <person name="Brown S."/>
        </authorList>
    </citation>
    <scope>NUCLEOTIDE SEQUENCE</scope>
    <source>
        <strain evidence="13">DJ015</strain>
    </source>
</reference>
<keyword evidence="2" id="KW-0813">Transport</keyword>
<feature type="domain" description="ABC transporter" evidence="11">
    <location>
        <begin position="396"/>
        <end position="630"/>
    </location>
</feature>
<sequence>MSENRNRVNKRSGGGFGGGPMGSFAGPKVKAKDFKGTLKRLLNYLKPQRMNFILVFIFAIASTIFNIVGPKISGKAITRLVEGLVGKFTVMSQNAALLKAGKPGNIPVPGIDFQYIGDILLLLLGLYVISTLFGFLQQYIMAGVAQKTVYNLRKEVEDKISRLPLKFFDSRTHGEILSRVTNDVDNISTTLQQSLTQLITSIVTIVGVIIMMLTISPIMTLVVILTLPLYIVITTLVAKHSQKFFAAQQKEVGELNGHVEEMYTGHKIVKVFGHEKDSIKEFENINDRLYKAGWKAQFISGIIMPMMRFVSNIGYVIVCVVGGYLATLGKISIGDIQAFIQYSNQFTQPIVQTANIANIIQSTVASAERVFELLDEVEEIPDATDAKIIEFPKGEVKFDNVDFSYKPEEPLIEDMNLDVKKGHTIAIVGPTGAGKTTLVNLLMRFYEINSGKIMIDGVDIRDIKRGALHNMFGMVLQDTWLFNGTIMDNIAYGREGATEEEVIQAAKAAHAHHFIKTLPDGYNTILNEEASNISQGQKQLLTIARAILANPTIMILDEATSSVDSRTEVYIQKAMTELMKGRTSFVIAHRLSTIRDAELILVMNKGSIIEMGNHNELLAKKGFYADLYNSQFSGANLDSEVM</sequence>
<evidence type="ECO:0000259" key="12">
    <source>
        <dbReference type="PROSITE" id="PS50929"/>
    </source>
</evidence>
<reference evidence="13" key="3">
    <citation type="journal article" date="2022" name="Nat. Biotechnol.">
        <title>Carbon-negative production of acetone and isopropanol by gas fermentation at industrial pilot scale.</title>
        <authorList>
            <person name="Liew F.E."/>
            <person name="Nogle R."/>
            <person name="Abdalla T."/>
            <person name="Rasor B.J."/>
            <person name="Canter C."/>
            <person name="Jensen R.O."/>
            <person name="Wang L."/>
            <person name="Strutz J."/>
            <person name="Chirania P."/>
            <person name="De Tissera S."/>
            <person name="Mueller A.P."/>
            <person name="Ruan Z."/>
            <person name="Gao A."/>
            <person name="Tran L."/>
            <person name="Engle N.L."/>
            <person name="Bromley J.C."/>
            <person name="Daniell J."/>
            <person name="Conrado R."/>
            <person name="Tschaplinski T.J."/>
            <person name="Giannone R.J."/>
            <person name="Hettich R.L."/>
            <person name="Karim A.S."/>
            <person name="Simpson S.D."/>
            <person name="Brown S.D."/>
            <person name="Leang C."/>
            <person name="Jewett M.C."/>
            <person name="Kopke M."/>
        </authorList>
    </citation>
    <scope>NUCLEOTIDE SEQUENCE</scope>
    <source>
        <strain evidence="13">DJ015</strain>
    </source>
</reference>
<evidence type="ECO:0000256" key="9">
    <source>
        <dbReference type="SAM" id="MobiDB-lite"/>
    </source>
</evidence>
<protein>
    <submittedName>
        <fullName evidence="14">ABC transporter ATP-binding protein</fullName>
    </submittedName>
</protein>
<dbReference type="GO" id="GO:0016887">
    <property type="term" value="F:ATP hydrolysis activity"/>
    <property type="evidence" value="ECO:0007669"/>
    <property type="project" value="InterPro"/>
</dbReference>
<dbReference type="Pfam" id="PF00664">
    <property type="entry name" value="ABC_membrane"/>
    <property type="match status" value="1"/>
</dbReference>
<dbReference type="InterPro" id="IPR036640">
    <property type="entry name" value="ABC1_TM_sf"/>
</dbReference>
<evidence type="ECO:0000256" key="7">
    <source>
        <dbReference type="ARBA" id="ARBA00022989"/>
    </source>
</evidence>
<dbReference type="InterPro" id="IPR027417">
    <property type="entry name" value="P-loop_NTPase"/>
</dbReference>
<dbReference type="CDD" id="cd18547">
    <property type="entry name" value="ABC_6TM_Tm288_like"/>
    <property type="match status" value="1"/>
</dbReference>
<dbReference type="SMART" id="SM00382">
    <property type="entry name" value="AAA"/>
    <property type="match status" value="1"/>
</dbReference>
<proteinExistence type="predicted"/>
<dbReference type="FunFam" id="3.40.50.300:FF:000287">
    <property type="entry name" value="Multidrug ABC transporter ATP-binding protein"/>
    <property type="match status" value="1"/>
</dbReference>
<evidence type="ECO:0000313" key="13">
    <source>
        <dbReference type="EMBL" id="MBC2477508.1"/>
    </source>
</evidence>
<dbReference type="SUPFAM" id="SSF90123">
    <property type="entry name" value="ABC transporter transmembrane region"/>
    <property type="match status" value="1"/>
</dbReference>
<organism evidence="14 15">
    <name type="scientific">Clostridium beijerinckii</name>
    <name type="common">Clostridium MP</name>
    <dbReference type="NCBI Taxonomy" id="1520"/>
    <lineage>
        <taxon>Bacteria</taxon>
        <taxon>Bacillati</taxon>
        <taxon>Bacillota</taxon>
        <taxon>Clostridia</taxon>
        <taxon>Eubacteriales</taxon>
        <taxon>Clostridiaceae</taxon>
        <taxon>Clostridium</taxon>
    </lineage>
</organism>
<feature type="transmembrane region" description="Helical" evidence="10">
    <location>
        <begin position="313"/>
        <end position="333"/>
    </location>
</feature>
<feature type="transmembrane region" description="Helical" evidence="10">
    <location>
        <begin position="115"/>
        <end position="136"/>
    </location>
</feature>
<dbReference type="GO" id="GO:0005524">
    <property type="term" value="F:ATP binding"/>
    <property type="evidence" value="ECO:0007669"/>
    <property type="project" value="UniProtKB-KW"/>
</dbReference>
<dbReference type="EMBL" id="JADOEF010000001">
    <property type="protein sequence ID" value="MBF7811129.1"/>
    <property type="molecule type" value="Genomic_DNA"/>
</dbReference>
<evidence type="ECO:0000259" key="11">
    <source>
        <dbReference type="PROSITE" id="PS50893"/>
    </source>
</evidence>
<evidence type="ECO:0000256" key="4">
    <source>
        <dbReference type="ARBA" id="ARBA00022692"/>
    </source>
</evidence>
<feature type="transmembrane region" description="Helical" evidence="10">
    <location>
        <begin position="221"/>
        <end position="238"/>
    </location>
</feature>
<dbReference type="EMBL" id="JABAGV010000098">
    <property type="protein sequence ID" value="MBC2477508.1"/>
    <property type="molecule type" value="Genomic_DNA"/>
</dbReference>
<evidence type="ECO:0000256" key="3">
    <source>
        <dbReference type="ARBA" id="ARBA00022475"/>
    </source>
</evidence>
<evidence type="ECO:0000313" key="15">
    <source>
        <dbReference type="Proteomes" id="UP000631418"/>
    </source>
</evidence>
<dbReference type="OMA" id="LTMPLMD"/>
<keyword evidence="4 10" id="KW-0812">Transmembrane</keyword>
<dbReference type="Gene3D" id="1.20.1560.10">
    <property type="entry name" value="ABC transporter type 1, transmembrane domain"/>
    <property type="match status" value="1"/>
</dbReference>
<dbReference type="Gene3D" id="3.40.50.300">
    <property type="entry name" value="P-loop containing nucleotide triphosphate hydrolases"/>
    <property type="match status" value="1"/>
</dbReference>
<keyword evidence="7 10" id="KW-1133">Transmembrane helix</keyword>
<dbReference type="PROSITE" id="PS50929">
    <property type="entry name" value="ABC_TM1F"/>
    <property type="match status" value="1"/>
</dbReference>
<dbReference type="InterPro" id="IPR017871">
    <property type="entry name" value="ABC_transporter-like_CS"/>
</dbReference>
<feature type="transmembrane region" description="Helical" evidence="10">
    <location>
        <begin position="50"/>
        <end position="69"/>
    </location>
</feature>
<keyword evidence="6 14" id="KW-0067">ATP-binding</keyword>
<keyword evidence="8 10" id="KW-0472">Membrane</keyword>
<dbReference type="Proteomes" id="UP001194098">
    <property type="component" value="Unassembled WGS sequence"/>
</dbReference>
<feature type="region of interest" description="Disordered" evidence="9">
    <location>
        <begin position="1"/>
        <end position="24"/>
    </location>
</feature>
<dbReference type="FunFam" id="1.20.1560.10:FF:000011">
    <property type="entry name" value="Multidrug ABC transporter ATP-binding protein"/>
    <property type="match status" value="1"/>
</dbReference>
<keyword evidence="3" id="KW-1003">Cell membrane</keyword>
<dbReference type="SUPFAM" id="SSF52540">
    <property type="entry name" value="P-loop containing nucleoside triphosphate hydrolases"/>
    <property type="match status" value="1"/>
</dbReference>
<evidence type="ECO:0000256" key="2">
    <source>
        <dbReference type="ARBA" id="ARBA00022448"/>
    </source>
</evidence>
<dbReference type="GO" id="GO:0005886">
    <property type="term" value="C:plasma membrane"/>
    <property type="evidence" value="ECO:0007669"/>
    <property type="project" value="UniProtKB-SubCell"/>
</dbReference>
<dbReference type="AlphaFoldDB" id="A0A1S8RFU0"/>
<dbReference type="InterPro" id="IPR039421">
    <property type="entry name" value="Type_1_exporter"/>
</dbReference>
<reference evidence="14" key="2">
    <citation type="submission" date="2020-11" db="EMBL/GenBank/DDBJ databases">
        <authorList>
            <person name="Thieme N."/>
            <person name="Liebl W."/>
            <person name="Zverlov V."/>
        </authorList>
    </citation>
    <scope>NUCLEOTIDE SEQUENCE</scope>
    <source>
        <strain evidence="14">NT08</strain>
    </source>
</reference>
<evidence type="ECO:0000256" key="6">
    <source>
        <dbReference type="ARBA" id="ARBA00022840"/>
    </source>
</evidence>
<name>A0A1S8RFU0_CLOBE</name>
<dbReference type="PROSITE" id="PS50893">
    <property type="entry name" value="ABC_TRANSPORTER_2"/>
    <property type="match status" value="1"/>
</dbReference>
<dbReference type="Proteomes" id="UP000631418">
    <property type="component" value="Unassembled WGS sequence"/>
</dbReference>
<dbReference type="RefSeq" id="WP_012058320.1">
    <property type="nucleotide sequence ID" value="NZ_CP073279.1"/>
</dbReference>
<dbReference type="GO" id="GO:0015421">
    <property type="term" value="F:ABC-type oligopeptide transporter activity"/>
    <property type="evidence" value="ECO:0007669"/>
    <property type="project" value="TreeGrafter"/>
</dbReference>
<dbReference type="Pfam" id="PF00005">
    <property type="entry name" value="ABC_tran"/>
    <property type="match status" value="1"/>
</dbReference>
<accession>A0A1S8RFU0</accession>
<comment type="caution">
    <text evidence="14">The sequence shown here is derived from an EMBL/GenBank/DDBJ whole genome shotgun (WGS) entry which is preliminary data.</text>
</comment>
<feature type="transmembrane region" description="Helical" evidence="10">
    <location>
        <begin position="195"/>
        <end position="215"/>
    </location>
</feature>
<gene>
    <name evidence="13" type="ORF">HGI39_23010</name>
    <name evidence="14" type="ORF">IS491_21150</name>
</gene>
<evidence type="ECO:0000313" key="14">
    <source>
        <dbReference type="EMBL" id="MBF7811129.1"/>
    </source>
</evidence>
<feature type="compositionally biased region" description="Gly residues" evidence="9">
    <location>
        <begin position="12"/>
        <end position="21"/>
    </location>
</feature>
<dbReference type="PANTHER" id="PTHR43394">
    <property type="entry name" value="ATP-DEPENDENT PERMEASE MDL1, MITOCHONDRIAL"/>
    <property type="match status" value="1"/>
</dbReference>
<dbReference type="InterPro" id="IPR003439">
    <property type="entry name" value="ABC_transporter-like_ATP-bd"/>
</dbReference>